<feature type="domain" description="POTRA" evidence="1">
    <location>
        <begin position="157"/>
        <end position="221"/>
    </location>
</feature>
<protein>
    <submittedName>
        <fullName evidence="2">POTRA domain-containing protein</fullName>
    </submittedName>
</protein>
<dbReference type="Proteomes" id="UP001224325">
    <property type="component" value="Chromosome"/>
</dbReference>
<reference evidence="2" key="1">
    <citation type="submission" date="2024-04" db="EMBL/GenBank/DDBJ databases">
        <title>Mariniflexile litorale, isolated from the shallow sediments of the Sea of Japan.</title>
        <authorList>
            <person name="Romanenko L."/>
            <person name="Isaeva M."/>
        </authorList>
    </citation>
    <scope>NUCLEOTIDE SEQUENCE [LARGE SCALE GENOMIC DNA]</scope>
    <source>
        <strain evidence="2">KMM 9835</strain>
    </source>
</reference>
<dbReference type="AlphaFoldDB" id="A0AAU7EB73"/>
<dbReference type="InterPro" id="IPR010827">
    <property type="entry name" value="BamA/TamA_POTRA"/>
</dbReference>
<gene>
    <name evidence="2" type="ORF">QLS71_010685</name>
</gene>
<dbReference type="Pfam" id="PF07244">
    <property type="entry name" value="POTRA"/>
    <property type="match status" value="1"/>
</dbReference>
<dbReference type="Gene3D" id="2.40.160.50">
    <property type="entry name" value="membrane protein fhac: a member of the omp85/tpsb transporter family"/>
    <property type="match status" value="1"/>
</dbReference>
<dbReference type="RefSeq" id="WP_308992963.1">
    <property type="nucleotide sequence ID" value="NZ_CP155618.1"/>
</dbReference>
<dbReference type="GO" id="GO:0019867">
    <property type="term" value="C:outer membrane"/>
    <property type="evidence" value="ECO:0007669"/>
    <property type="project" value="InterPro"/>
</dbReference>
<evidence type="ECO:0000313" key="2">
    <source>
        <dbReference type="EMBL" id="XBL12796.1"/>
    </source>
</evidence>
<evidence type="ECO:0000259" key="1">
    <source>
        <dbReference type="Pfam" id="PF07244"/>
    </source>
</evidence>
<name>A0AAU7EB73_9FLAO</name>
<accession>A0AAU7EB73</accession>
<keyword evidence="3" id="KW-1185">Reference proteome</keyword>
<dbReference type="EMBL" id="CP155618">
    <property type="protein sequence ID" value="XBL12796.1"/>
    <property type="molecule type" value="Genomic_DNA"/>
</dbReference>
<dbReference type="Gene3D" id="3.10.20.310">
    <property type="entry name" value="membrane protein fhac"/>
    <property type="match status" value="1"/>
</dbReference>
<proteinExistence type="predicted"/>
<dbReference type="KEGG" id="mlil:QLS71_010685"/>
<sequence length="541" mass="62698">MQLKIVGHTLAETTSIDSLNYVKNHENYLSIKREIDSLQKILYKIGYIENELKNIHRVNDSVFLTEIHLKKKYTSIFIYYDKSLFNPKLLNVISKNVFDTYFTIPFIELEKTLHYINSKISEKGFPFSKLHLFNIEIDNKSNLKANLILETTNQKRVINDIIIKGYNKFPSSYLIHYLKIKPNQTFNLNVIKTKTEQLNNLKFASEIKSPEVLFSKDSTTLYLYLQKTKSNSFDGFLGFGTNEDTNKLQFDGYLNLNLTNNLNYGESFKLLYKSDESDQKTFETNLSLPYLFKSPIGLDFALRIFKRDSSFTTVNQGFKIHYQINTKHKIYSGISSTQSSNLLNISTSSNIYDYKTSYFTFAYQYLKNQNLNSLFPVNSLFYLESNFGRRTESSQQEKQSLLNIDAFKILKLDIKNSLYFRINGAALNSKTYFENELILFGGINSIRGFEENSIFATSYGLLNSEYRFLLNNSIYIHTITDWAYFENKILNINEKLLGIGFGFGILTKTGLLKFNYANGKTENTPFKLSNSKIHLSLSANF</sequence>
<organism evidence="2 3">
    <name type="scientific">Mariniflexile litorale</name>
    <dbReference type="NCBI Taxonomy" id="3045158"/>
    <lineage>
        <taxon>Bacteria</taxon>
        <taxon>Pseudomonadati</taxon>
        <taxon>Bacteroidota</taxon>
        <taxon>Flavobacteriia</taxon>
        <taxon>Flavobacteriales</taxon>
        <taxon>Flavobacteriaceae</taxon>
        <taxon>Mariniflexile</taxon>
    </lineage>
</organism>
<evidence type="ECO:0000313" key="3">
    <source>
        <dbReference type="Proteomes" id="UP001224325"/>
    </source>
</evidence>